<evidence type="ECO:0000313" key="5">
    <source>
        <dbReference type="Proteomes" id="UP001283361"/>
    </source>
</evidence>
<feature type="compositionally biased region" description="Polar residues" evidence="2">
    <location>
        <begin position="420"/>
        <end position="442"/>
    </location>
</feature>
<comment type="caution">
    <text evidence="4">The sequence shown here is derived from an EMBL/GenBank/DDBJ whole genome shotgun (WGS) entry which is preliminary data.</text>
</comment>
<evidence type="ECO:0000256" key="1">
    <source>
        <dbReference type="SAM" id="Coils"/>
    </source>
</evidence>
<feature type="compositionally biased region" description="Low complexity" evidence="2">
    <location>
        <begin position="14"/>
        <end position="28"/>
    </location>
</feature>
<dbReference type="Proteomes" id="UP001283361">
    <property type="component" value="Unassembled WGS sequence"/>
</dbReference>
<dbReference type="EMBL" id="JAWDGP010005409">
    <property type="protein sequence ID" value="KAK3757101.1"/>
    <property type="molecule type" value="Genomic_DNA"/>
</dbReference>
<dbReference type="AlphaFoldDB" id="A0AAE0YUN8"/>
<sequence>MEPYSRAMKILMMSKSKGLSGGPSSASKNETTQERKNATKTKENTNNSVLKHLLSTKYHATKPTNENTVTEKANSSPSHFVSVMEGSLEISMRKSLEETMSASLKEGMGDSQKEIVINHASDTTNEDIVTRRKEHAERRCDVQDVRECHEDNMGGSLGEYTRESQGEYMNEGSSEDSLMEYLGEGLDLKENARGSDRERLRASLEEGTKDTPIGGMSNSLEECIGKSLGDVMSELVRKIHDLASEINTPTGRENVSMSFEAGKRMNMTQTLEKELDDRMEGTSEQVQTGNILEVPGGKNRTVTDSHTLCVSRTCESGDASSINVTNKNVTPVVNTVNPRAHAGGNATAPENQTQPTITIDPEIRSEEDTKAANNQNQCVNGSNIREDENVTVNREQNKTIRRTEAMIEDGSNIPEEDVTSSRSQPETIQPSVESANSNTGLDTKNLGKGKMKRKRELGESYMGRQLDKRTKTYIPTERMQKVLGNRCDCKASHHRCRQIADVRREEIHKETWSLSWEQKRVFVKTAVESLAVKQRKTSQESQRKASLVYYLKDQGGLNVRVCKNMFLATTGLTQWFVLSSFDEENESLSEMRNDQSVDHPPVNLKLKALREFLDSLPKMPSHYYRKDTKKLYVEPFFKSYADLYEEYTKQNIQSMSRSSFMKEIASMGISVFHPRKDRCDICCSFDTGNIGQDEYVIHRQKKDLAQKEKEKDKLEADGAESTTKVITVDVQRVLLAPCLLASALYYKTKLQVHNYSVFDLSNKDTMCYLWNEAEGSMSANEFASCLIDYLTENMLQFNRCIIFSDGCTYQNRNHVLASALRHFCKNQDKTVEQKFLERGHTQMEVDSVHATIEKKLKGVEIHLPSDYVKVIKSARKQPEPCQVKYLDHTFFSNYKDFGNLKSIKPGKKITAPNVTNLRALKYTPDGLMFFKTSFADDWELLPLPRNDVIPVNGPDRLYSSRLKIKQSKYDHLQSLKSVLLKDAHAFYDNLPH</sequence>
<feature type="region of interest" description="Disordered" evidence="2">
    <location>
        <begin position="14"/>
        <end position="45"/>
    </location>
</feature>
<protein>
    <recommendedName>
        <fullName evidence="3">DUF7869 domain-containing protein</fullName>
    </recommendedName>
</protein>
<dbReference type="InterPro" id="IPR057191">
    <property type="entry name" value="DUF7869"/>
</dbReference>
<dbReference type="PANTHER" id="PTHR10773:SF19">
    <property type="match status" value="1"/>
</dbReference>
<feature type="compositionally biased region" description="Basic and acidic residues" evidence="2">
    <location>
        <begin position="31"/>
        <end position="43"/>
    </location>
</feature>
<name>A0AAE0YUN8_9GAST</name>
<dbReference type="PANTHER" id="PTHR10773">
    <property type="entry name" value="DNA-DIRECTED RNA POLYMERASES I, II, AND III SUBUNIT RPABC2"/>
    <property type="match status" value="1"/>
</dbReference>
<evidence type="ECO:0000313" key="4">
    <source>
        <dbReference type="EMBL" id="KAK3757101.1"/>
    </source>
</evidence>
<evidence type="ECO:0000259" key="3">
    <source>
        <dbReference type="Pfam" id="PF25273"/>
    </source>
</evidence>
<keyword evidence="1" id="KW-0175">Coiled coil</keyword>
<feature type="compositionally biased region" description="Polar residues" evidence="2">
    <location>
        <begin position="371"/>
        <end position="383"/>
    </location>
</feature>
<reference evidence="4" key="1">
    <citation type="journal article" date="2023" name="G3 (Bethesda)">
        <title>A reference genome for the long-term kleptoplast-retaining sea slug Elysia crispata morphotype clarki.</title>
        <authorList>
            <person name="Eastman K.E."/>
            <person name="Pendleton A.L."/>
            <person name="Shaikh M.A."/>
            <person name="Suttiyut T."/>
            <person name="Ogas R."/>
            <person name="Tomko P."/>
            <person name="Gavelis G."/>
            <person name="Widhalm J.R."/>
            <person name="Wisecaver J.H."/>
        </authorList>
    </citation>
    <scope>NUCLEOTIDE SEQUENCE</scope>
    <source>
        <strain evidence="4">ECLA1</strain>
    </source>
</reference>
<feature type="region of interest" description="Disordered" evidence="2">
    <location>
        <begin position="191"/>
        <end position="218"/>
    </location>
</feature>
<feature type="region of interest" description="Disordered" evidence="2">
    <location>
        <begin position="363"/>
        <end position="387"/>
    </location>
</feature>
<feature type="region of interest" description="Disordered" evidence="2">
    <location>
        <begin position="403"/>
        <end position="460"/>
    </location>
</feature>
<feature type="compositionally biased region" description="Basic and acidic residues" evidence="2">
    <location>
        <begin position="191"/>
        <end position="209"/>
    </location>
</feature>
<keyword evidence="5" id="KW-1185">Reference proteome</keyword>
<proteinExistence type="predicted"/>
<organism evidence="4 5">
    <name type="scientific">Elysia crispata</name>
    <name type="common">lettuce slug</name>
    <dbReference type="NCBI Taxonomy" id="231223"/>
    <lineage>
        <taxon>Eukaryota</taxon>
        <taxon>Metazoa</taxon>
        <taxon>Spiralia</taxon>
        <taxon>Lophotrochozoa</taxon>
        <taxon>Mollusca</taxon>
        <taxon>Gastropoda</taxon>
        <taxon>Heterobranchia</taxon>
        <taxon>Euthyneura</taxon>
        <taxon>Panpulmonata</taxon>
        <taxon>Sacoglossa</taxon>
        <taxon>Placobranchoidea</taxon>
        <taxon>Plakobranchidae</taxon>
        <taxon>Elysia</taxon>
    </lineage>
</organism>
<dbReference type="Pfam" id="PF25273">
    <property type="entry name" value="DUF7869"/>
    <property type="match status" value="1"/>
</dbReference>
<feature type="domain" description="DUF7869" evidence="3">
    <location>
        <begin position="748"/>
        <end position="885"/>
    </location>
</feature>
<gene>
    <name evidence="4" type="ORF">RRG08_049768</name>
</gene>
<feature type="coiled-coil region" evidence="1">
    <location>
        <begin position="697"/>
        <end position="724"/>
    </location>
</feature>
<accession>A0AAE0YUN8</accession>
<evidence type="ECO:0000256" key="2">
    <source>
        <dbReference type="SAM" id="MobiDB-lite"/>
    </source>
</evidence>